<evidence type="ECO:0000259" key="4">
    <source>
        <dbReference type="PROSITE" id="PS50932"/>
    </source>
</evidence>
<dbReference type="Pfam" id="PF13377">
    <property type="entry name" value="Peripla_BP_3"/>
    <property type="match status" value="1"/>
</dbReference>
<dbReference type="CDD" id="cd01392">
    <property type="entry name" value="HTH_LacI"/>
    <property type="match status" value="1"/>
</dbReference>
<sequence length="340" mass="38275">MTKKRTIYTIAKELNLAPGTISKVLNHTGNVSESTRERVLAYIKEVGYVPASSARMLKSKRTYTVGIVFTEESDVGLEHSFFSSILQHFKTCLEKEGYELSFIVKKLGQHELSYYEWCMNKRVDGVYIVVGNYNDQGLYELVKSGIPCVSTDMLLPGLHTVISDNDQGIRITLEYIKNELKKQKVAVISGPLSSKAFNERLIAYHHYMSKLSLTTYEDYIVYAESFGFTSGYNAVHQLMGQVKIQPEVILVASDDIALGVLKGLRELNFNVPNDIQVIGFDDIAFAKHFTPSLTTISQDRKLLGETAAKLLIQLMENPDHHVQEVVKLPVELIKRESTKA</sequence>
<dbReference type="SUPFAM" id="SSF47413">
    <property type="entry name" value="lambda repressor-like DNA-binding domains"/>
    <property type="match status" value="1"/>
</dbReference>
<dbReference type="Pfam" id="PF00356">
    <property type="entry name" value="LacI"/>
    <property type="match status" value="1"/>
</dbReference>
<dbReference type="Gene3D" id="3.40.50.2300">
    <property type="match status" value="2"/>
</dbReference>
<evidence type="ECO:0000256" key="2">
    <source>
        <dbReference type="ARBA" id="ARBA00023125"/>
    </source>
</evidence>
<dbReference type="InterPro" id="IPR046335">
    <property type="entry name" value="LacI/GalR-like_sensor"/>
</dbReference>
<dbReference type="InterPro" id="IPR028082">
    <property type="entry name" value="Peripla_BP_I"/>
</dbReference>
<dbReference type="Proteomes" id="UP001431532">
    <property type="component" value="Unassembled WGS sequence"/>
</dbReference>
<keyword evidence="6" id="KW-1185">Reference proteome</keyword>
<evidence type="ECO:0000256" key="1">
    <source>
        <dbReference type="ARBA" id="ARBA00023015"/>
    </source>
</evidence>
<dbReference type="GO" id="GO:0003700">
    <property type="term" value="F:DNA-binding transcription factor activity"/>
    <property type="evidence" value="ECO:0007669"/>
    <property type="project" value="TreeGrafter"/>
</dbReference>
<dbReference type="InterPro" id="IPR010982">
    <property type="entry name" value="Lambda_DNA-bd_dom_sf"/>
</dbReference>
<dbReference type="Gene3D" id="1.10.260.40">
    <property type="entry name" value="lambda repressor-like DNA-binding domains"/>
    <property type="match status" value="1"/>
</dbReference>
<organism evidence="5 6">
    <name type="scientific">Peloplasma aerotolerans</name>
    <dbReference type="NCBI Taxonomy" id="3044389"/>
    <lineage>
        <taxon>Bacteria</taxon>
        <taxon>Bacillati</taxon>
        <taxon>Mycoplasmatota</taxon>
        <taxon>Mollicutes</taxon>
        <taxon>Acholeplasmatales</taxon>
        <taxon>Acholeplasmataceae</taxon>
        <taxon>Peloplasma</taxon>
    </lineage>
</organism>
<protein>
    <submittedName>
        <fullName evidence="5">LacI family DNA-binding transcriptional regulator</fullName>
    </submittedName>
</protein>
<reference evidence="5" key="1">
    <citation type="submission" date="2023-05" db="EMBL/GenBank/DDBJ databases">
        <title>Mariniplasma microaerophilum sp. nov., a novel anaerobic mollicute isolated from terrestrial mud volcano, Taman Peninsula, Russia.</title>
        <authorList>
            <person name="Khomyakova M.A."/>
            <person name="Merkel A.Y."/>
            <person name="Slobodkin A.I."/>
        </authorList>
    </citation>
    <scope>NUCLEOTIDE SEQUENCE</scope>
    <source>
        <strain evidence="5">M4Ah</strain>
    </source>
</reference>
<dbReference type="PANTHER" id="PTHR30146:SF109">
    <property type="entry name" value="HTH-TYPE TRANSCRIPTIONAL REGULATOR GALS"/>
    <property type="match status" value="1"/>
</dbReference>
<dbReference type="InterPro" id="IPR000843">
    <property type="entry name" value="HTH_LacI"/>
</dbReference>
<keyword evidence="1" id="KW-0805">Transcription regulation</keyword>
<dbReference type="EMBL" id="JASCXW010000019">
    <property type="protein sequence ID" value="MDI6453157.1"/>
    <property type="molecule type" value="Genomic_DNA"/>
</dbReference>
<keyword evidence="2 5" id="KW-0238">DNA-binding</keyword>
<name>A0AAW6U5G7_9MOLU</name>
<dbReference type="SUPFAM" id="SSF53822">
    <property type="entry name" value="Periplasmic binding protein-like I"/>
    <property type="match status" value="1"/>
</dbReference>
<dbReference type="RefSeq" id="WP_282839587.1">
    <property type="nucleotide sequence ID" value="NZ_JASCXW010000019.1"/>
</dbReference>
<keyword evidence="3" id="KW-0804">Transcription</keyword>
<dbReference type="AlphaFoldDB" id="A0AAW6U5G7"/>
<feature type="domain" description="HTH lacI-type" evidence="4">
    <location>
        <begin position="5"/>
        <end position="59"/>
    </location>
</feature>
<gene>
    <name evidence="5" type="ORF">QJ521_06250</name>
</gene>
<comment type="caution">
    <text evidence="5">The sequence shown here is derived from an EMBL/GenBank/DDBJ whole genome shotgun (WGS) entry which is preliminary data.</text>
</comment>
<dbReference type="PROSITE" id="PS50932">
    <property type="entry name" value="HTH_LACI_2"/>
    <property type="match status" value="1"/>
</dbReference>
<evidence type="ECO:0000313" key="5">
    <source>
        <dbReference type="EMBL" id="MDI6453157.1"/>
    </source>
</evidence>
<dbReference type="CDD" id="cd06267">
    <property type="entry name" value="PBP1_LacI_sugar_binding-like"/>
    <property type="match status" value="1"/>
</dbReference>
<dbReference type="PANTHER" id="PTHR30146">
    <property type="entry name" value="LACI-RELATED TRANSCRIPTIONAL REPRESSOR"/>
    <property type="match status" value="1"/>
</dbReference>
<dbReference type="SMART" id="SM00354">
    <property type="entry name" value="HTH_LACI"/>
    <property type="match status" value="1"/>
</dbReference>
<evidence type="ECO:0000256" key="3">
    <source>
        <dbReference type="ARBA" id="ARBA00023163"/>
    </source>
</evidence>
<accession>A0AAW6U5G7</accession>
<evidence type="ECO:0000313" key="6">
    <source>
        <dbReference type="Proteomes" id="UP001431532"/>
    </source>
</evidence>
<proteinExistence type="predicted"/>
<dbReference type="GO" id="GO:0000976">
    <property type="term" value="F:transcription cis-regulatory region binding"/>
    <property type="evidence" value="ECO:0007669"/>
    <property type="project" value="TreeGrafter"/>
</dbReference>